<dbReference type="Gene3D" id="1.10.3210.10">
    <property type="entry name" value="Hypothetical protein af1432"/>
    <property type="match status" value="1"/>
</dbReference>
<gene>
    <name evidence="4" type="primary">rssB_4</name>
    <name evidence="4" type="ORF">PS925_05019</name>
</gene>
<dbReference type="PROSITE" id="PS51833">
    <property type="entry name" value="HDOD"/>
    <property type="match status" value="1"/>
</dbReference>
<dbReference type="InterPro" id="IPR013976">
    <property type="entry name" value="HDOD"/>
</dbReference>
<feature type="domain" description="HDOD" evidence="3">
    <location>
        <begin position="163"/>
        <end position="352"/>
    </location>
</feature>
<reference evidence="4 5" key="1">
    <citation type="submission" date="2019-09" db="EMBL/GenBank/DDBJ databases">
        <authorList>
            <person name="Chandra G."/>
            <person name="Truman W A."/>
        </authorList>
    </citation>
    <scope>NUCLEOTIDE SEQUENCE [LARGE SCALE GENOMIC DNA]</scope>
    <source>
        <strain evidence="4">PS925</strain>
    </source>
</reference>
<organism evidence="4 5">
    <name type="scientific">Pseudomonas fluorescens</name>
    <dbReference type="NCBI Taxonomy" id="294"/>
    <lineage>
        <taxon>Bacteria</taxon>
        <taxon>Pseudomonadati</taxon>
        <taxon>Pseudomonadota</taxon>
        <taxon>Gammaproteobacteria</taxon>
        <taxon>Pseudomonadales</taxon>
        <taxon>Pseudomonadaceae</taxon>
        <taxon>Pseudomonas</taxon>
    </lineage>
</organism>
<dbReference type="InterPro" id="IPR001789">
    <property type="entry name" value="Sig_transdc_resp-reg_receiver"/>
</dbReference>
<dbReference type="EMBL" id="CABVJG010000018">
    <property type="protein sequence ID" value="VVQ21784.1"/>
    <property type="molecule type" value="Genomic_DNA"/>
</dbReference>
<proteinExistence type="predicted"/>
<dbReference type="Pfam" id="PF00072">
    <property type="entry name" value="Response_reg"/>
    <property type="match status" value="1"/>
</dbReference>
<name>A0A5E7VGI6_PSEFL</name>
<dbReference type="InterPro" id="IPR052340">
    <property type="entry name" value="RNase_Y/CdgJ"/>
</dbReference>
<protein>
    <submittedName>
        <fullName evidence="4">Regulator of RpoS</fullName>
    </submittedName>
</protein>
<evidence type="ECO:0000259" key="2">
    <source>
        <dbReference type="PROSITE" id="PS50110"/>
    </source>
</evidence>
<evidence type="ECO:0000259" key="3">
    <source>
        <dbReference type="PROSITE" id="PS51833"/>
    </source>
</evidence>
<dbReference type="PROSITE" id="PS50110">
    <property type="entry name" value="RESPONSE_REGULATORY"/>
    <property type="match status" value="1"/>
</dbReference>
<dbReference type="GO" id="GO:0000160">
    <property type="term" value="P:phosphorelay signal transduction system"/>
    <property type="evidence" value="ECO:0007669"/>
    <property type="project" value="InterPro"/>
</dbReference>
<dbReference type="SUPFAM" id="SSF52172">
    <property type="entry name" value="CheY-like"/>
    <property type="match status" value="1"/>
</dbReference>
<keyword evidence="1" id="KW-0597">Phosphoprotein</keyword>
<dbReference type="RefSeq" id="WP_150795206.1">
    <property type="nucleotide sequence ID" value="NZ_CABVJG010000018.1"/>
</dbReference>
<dbReference type="Proteomes" id="UP000412311">
    <property type="component" value="Unassembled WGS sequence"/>
</dbReference>
<dbReference type="Pfam" id="PF08668">
    <property type="entry name" value="HDOD"/>
    <property type="match status" value="1"/>
</dbReference>
<evidence type="ECO:0000313" key="4">
    <source>
        <dbReference type="EMBL" id="VVQ21784.1"/>
    </source>
</evidence>
<evidence type="ECO:0000313" key="5">
    <source>
        <dbReference type="Proteomes" id="UP000412311"/>
    </source>
</evidence>
<dbReference type="Gene3D" id="3.40.50.2300">
    <property type="match status" value="1"/>
</dbReference>
<accession>A0A5E7VGI6</accession>
<dbReference type="PANTHER" id="PTHR33525:SF3">
    <property type="entry name" value="RIBONUCLEASE Y"/>
    <property type="match status" value="1"/>
</dbReference>
<dbReference type="CDD" id="cd00156">
    <property type="entry name" value="REC"/>
    <property type="match status" value="1"/>
</dbReference>
<feature type="domain" description="Response regulatory" evidence="2">
    <location>
        <begin position="11"/>
        <end position="129"/>
    </location>
</feature>
<dbReference type="SMART" id="SM00448">
    <property type="entry name" value="REC"/>
    <property type="match status" value="1"/>
</dbReference>
<sequence>MTAVDLPAVPRVLIAEADPWSRDLLKQVLLNVRCDARLDLCADGQQALSMLSEIPYDLAIVDWELPGVDGLNVLRSVRQRKRNPPLPFILMSSRNDSASVREAIPLAPTAYLTKPLNMENLTERLQGLLLNAGEEVFCEVPTLAPGMTLSVFLERRREQADGAPLMTDVQVAVKRSLNPNGLDLKLLEDEIKTDPQITAVLIAAANSAAQHHGAPVQALAQALHRLGTGQSMNLILGLALKRSARLSDPCLADYAERYWGLSLHTAEYARTLARLLDLDQERCYCAGMLHRLGDLALLRCLQEWQQAGGALDELEEVGEALAEFGAAYGSALRTRWRLPLELRELIASVYQLGGGVYSREALVMNMAAQMARLTEHEGVEELAKSRTARLLKIGLPELMRMRK</sequence>
<dbReference type="PANTHER" id="PTHR33525">
    <property type="match status" value="1"/>
</dbReference>
<dbReference type="InterPro" id="IPR011006">
    <property type="entry name" value="CheY-like_superfamily"/>
</dbReference>
<feature type="modified residue" description="4-aspartylphosphate" evidence="1">
    <location>
        <position position="62"/>
    </location>
</feature>
<dbReference type="SUPFAM" id="SSF109604">
    <property type="entry name" value="HD-domain/PDEase-like"/>
    <property type="match status" value="1"/>
</dbReference>
<evidence type="ECO:0000256" key="1">
    <source>
        <dbReference type="PROSITE-ProRule" id="PRU00169"/>
    </source>
</evidence>
<dbReference type="AlphaFoldDB" id="A0A5E7VGI6"/>